<accession>A0A561SGP7</accession>
<protein>
    <submittedName>
        <fullName evidence="2">Peroxiredoxin</fullName>
    </submittedName>
</protein>
<name>A0A561SGP7_9ACTN</name>
<dbReference type="EMBL" id="VIWV01000002">
    <property type="protein sequence ID" value="TWF74044.1"/>
    <property type="molecule type" value="Genomic_DNA"/>
</dbReference>
<keyword evidence="3" id="KW-1185">Reference proteome</keyword>
<evidence type="ECO:0000313" key="2">
    <source>
        <dbReference type="EMBL" id="TWF74044.1"/>
    </source>
</evidence>
<dbReference type="PROSITE" id="PS51352">
    <property type="entry name" value="THIOREDOXIN_2"/>
    <property type="match status" value="1"/>
</dbReference>
<dbReference type="SUPFAM" id="SSF52833">
    <property type="entry name" value="Thioredoxin-like"/>
    <property type="match status" value="1"/>
</dbReference>
<dbReference type="RefSeq" id="WP_145872360.1">
    <property type="nucleotide sequence ID" value="NZ_BNCE01000031.1"/>
</dbReference>
<dbReference type="PANTHER" id="PTHR42852:SF13">
    <property type="entry name" value="PROTEIN DIPZ"/>
    <property type="match status" value="1"/>
</dbReference>
<dbReference type="InterPro" id="IPR050553">
    <property type="entry name" value="Thioredoxin_ResA/DsbE_sf"/>
</dbReference>
<sequence>MSTFRATQVHRAAPSWDISQWLNSDELDLKQLRGKVVLLEAFQMLCPGCVAHGIPQAKRVESTFAGADVQVIGLHSVFEHHAAMTPVALEAFLSEYRVTFPVAVDRHAEDDPTPLTFARYAMQGTPTTVLIDQEGRLRMQRFGSVDDLMLGASIATLLEERRVDVALAEAAGGDAGGVCTVGGECG</sequence>
<dbReference type="AlphaFoldDB" id="A0A561SGP7"/>
<evidence type="ECO:0000313" key="3">
    <source>
        <dbReference type="Proteomes" id="UP000316603"/>
    </source>
</evidence>
<dbReference type="Pfam" id="PF00578">
    <property type="entry name" value="AhpC-TSA"/>
    <property type="match status" value="1"/>
</dbReference>
<gene>
    <name evidence="2" type="ORF">FHX78_1276</name>
</gene>
<dbReference type="PANTHER" id="PTHR42852">
    <property type="entry name" value="THIOL:DISULFIDE INTERCHANGE PROTEIN DSBE"/>
    <property type="match status" value="1"/>
</dbReference>
<dbReference type="OrthoDB" id="9811352at2"/>
<feature type="domain" description="Thioredoxin" evidence="1">
    <location>
        <begin position="7"/>
        <end position="168"/>
    </location>
</feature>
<organism evidence="2 3">
    <name type="scientific">Streptomyces capillispiralis</name>
    <dbReference type="NCBI Taxonomy" id="68182"/>
    <lineage>
        <taxon>Bacteria</taxon>
        <taxon>Bacillati</taxon>
        <taxon>Actinomycetota</taxon>
        <taxon>Actinomycetes</taxon>
        <taxon>Kitasatosporales</taxon>
        <taxon>Streptomycetaceae</taxon>
        <taxon>Streptomyces</taxon>
    </lineage>
</organism>
<reference evidence="2 3" key="1">
    <citation type="submission" date="2019-06" db="EMBL/GenBank/DDBJ databases">
        <title>Sequencing the genomes of 1000 actinobacteria strains.</title>
        <authorList>
            <person name="Klenk H.-P."/>
        </authorList>
    </citation>
    <scope>NUCLEOTIDE SEQUENCE [LARGE SCALE GENOMIC DNA]</scope>
    <source>
        <strain evidence="2 3">DSM 41695</strain>
    </source>
</reference>
<dbReference type="InterPro" id="IPR000866">
    <property type="entry name" value="AhpC/TSA"/>
</dbReference>
<dbReference type="InterPro" id="IPR013766">
    <property type="entry name" value="Thioredoxin_domain"/>
</dbReference>
<dbReference type="GO" id="GO:0016491">
    <property type="term" value="F:oxidoreductase activity"/>
    <property type="evidence" value="ECO:0007669"/>
    <property type="project" value="InterPro"/>
</dbReference>
<evidence type="ECO:0000259" key="1">
    <source>
        <dbReference type="PROSITE" id="PS51352"/>
    </source>
</evidence>
<dbReference type="InterPro" id="IPR036249">
    <property type="entry name" value="Thioredoxin-like_sf"/>
</dbReference>
<dbReference type="Proteomes" id="UP000316603">
    <property type="component" value="Unassembled WGS sequence"/>
</dbReference>
<dbReference type="GO" id="GO:0016209">
    <property type="term" value="F:antioxidant activity"/>
    <property type="evidence" value="ECO:0007669"/>
    <property type="project" value="InterPro"/>
</dbReference>
<comment type="caution">
    <text evidence="2">The sequence shown here is derived from an EMBL/GenBank/DDBJ whole genome shotgun (WGS) entry which is preliminary data.</text>
</comment>
<dbReference type="Gene3D" id="3.40.30.10">
    <property type="entry name" value="Glutaredoxin"/>
    <property type="match status" value="1"/>
</dbReference>
<proteinExistence type="predicted"/>